<feature type="transmembrane region" description="Helical" evidence="15">
    <location>
        <begin position="109"/>
        <end position="128"/>
    </location>
</feature>
<feature type="domain" description="HAMP" evidence="17">
    <location>
        <begin position="131"/>
        <end position="183"/>
    </location>
</feature>
<dbReference type="AlphaFoldDB" id="A0A410DZV1"/>
<dbReference type="InterPro" id="IPR003660">
    <property type="entry name" value="HAMP_dom"/>
</dbReference>
<dbReference type="InterPro" id="IPR004358">
    <property type="entry name" value="Sig_transdc_His_kin-like_C"/>
</dbReference>
<dbReference type="PRINTS" id="PR00344">
    <property type="entry name" value="BCTRLSENSOR"/>
</dbReference>
<dbReference type="Proteomes" id="UP000286268">
    <property type="component" value="Chromosome"/>
</dbReference>
<keyword evidence="19" id="KW-1185">Reference proteome</keyword>
<evidence type="ECO:0000256" key="11">
    <source>
        <dbReference type="ARBA" id="ARBA00022989"/>
    </source>
</evidence>
<dbReference type="EC" id="2.7.13.3" evidence="3"/>
<evidence type="ECO:0000256" key="9">
    <source>
        <dbReference type="ARBA" id="ARBA00022777"/>
    </source>
</evidence>
<dbReference type="Gene3D" id="6.10.340.10">
    <property type="match status" value="1"/>
</dbReference>
<sequence>MELFNNREIKKFTFKFLTLFILFIIAIQLLNLYNIRRLNQVIIKQNIGVIGALVKENPASEKAIVDNYTKGYDSNYNYGLSVMQKYSYDEGLEAYKNPTMNSFYTYGRYSLMFCTLAFGVVFYFLLLIDIKQTFKKIKSFALAAERIVEGDFTNYFEDGREGDIYVLGHQFNQMTKRLKESIEKLNKEKLNLKDIIADITHQLKTPLASLITFNEIIRNEPYMECEERNRFLDMSKGQLDRMEWLIKSLLKMARLEAGVINFNIKENIVKNTVLKAIEGIELKAKEKNITISIKGDEYVTFNHDSEWTGEALSNIVKNAVEHGRKYGKVELSWDETPLFIELKIEDDGAGIAKEEIPKIFKRFYKGQSSANPTSIGIGLYISKNIIEAQSGSIKVESKQGIGTKFIITFLKHII</sequence>
<evidence type="ECO:0000256" key="3">
    <source>
        <dbReference type="ARBA" id="ARBA00012438"/>
    </source>
</evidence>
<dbReference type="GO" id="GO:0005886">
    <property type="term" value="C:plasma membrane"/>
    <property type="evidence" value="ECO:0007669"/>
    <property type="project" value="UniProtKB-SubCell"/>
</dbReference>
<keyword evidence="7 15" id="KW-0812">Transmembrane</keyword>
<organism evidence="18 19">
    <name type="scientific">Clostridium manihotivorum</name>
    <dbReference type="NCBI Taxonomy" id="2320868"/>
    <lineage>
        <taxon>Bacteria</taxon>
        <taxon>Bacillati</taxon>
        <taxon>Bacillota</taxon>
        <taxon>Clostridia</taxon>
        <taxon>Eubacteriales</taxon>
        <taxon>Clostridiaceae</taxon>
        <taxon>Clostridium</taxon>
    </lineage>
</organism>
<dbReference type="EMBL" id="CP025746">
    <property type="protein sequence ID" value="QAA34574.1"/>
    <property type="molecule type" value="Genomic_DNA"/>
</dbReference>
<keyword evidence="10" id="KW-0067">ATP-binding</keyword>
<keyword evidence="4" id="KW-1003">Cell membrane</keyword>
<evidence type="ECO:0000256" key="15">
    <source>
        <dbReference type="SAM" id="Phobius"/>
    </source>
</evidence>
<dbReference type="SMART" id="SM00304">
    <property type="entry name" value="HAMP"/>
    <property type="match status" value="1"/>
</dbReference>
<evidence type="ECO:0000313" key="19">
    <source>
        <dbReference type="Proteomes" id="UP000286268"/>
    </source>
</evidence>
<comment type="catalytic activity">
    <reaction evidence="1">
        <text>ATP + protein L-histidine = ADP + protein N-phospho-L-histidine.</text>
        <dbReference type="EC" id="2.7.13.3"/>
    </reaction>
</comment>
<dbReference type="CDD" id="cd06225">
    <property type="entry name" value="HAMP"/>
    <property type="match status" value="1"/>
</dbReference>
<feature type="domain" description="Histidine kinase" evidence="16">
    <location>
        <begin position="198"/>
        <end position="413"/>
    </location>
</feature>
<evidence type="ECO:0000313" key="18">
    <source>
        <dbReference type="EMBL" id="QAA34574.1"/>
    </source>
</evidence>
<dbReference type="RefSeq" id="WP_128215288.1">
    <property type="nucleotide sequence ID" value="NZ_CP025746.1"/>
</dbReference>
<evidence type="ECO:0000256" key="2">
    <source>
        <dbReference type="ARBA" id="ARBA00004651"/>
    </source>
</evidence>
<dbReference type="SUPFAM" id="SSF47384">
    <property type="entry name" value="Homodimeric domain of signal transducing histidine kinase"/>
    <property type="match status" value="1"/>
</dbReference>
<evidence type="ECO:0000256" key="1">
    <source>
        <dbReference type="ARBA" id="ARBA00000085"/>
    </source>
</evidence>
<dbReference type="Pfam" id="PF02518">
    <property type="entry name" value="HATPase_c"/>
    <property type="match status" value="1"/>
</dbReference>
<dbReference type="InterPro" id="IPR003661">
    <property type="entry name" value="HisK_dim/P_dom"/>
</dbReference>
<keyword evidence="9 18" id="KW-0418">Kinase</keyword>
<dbReference type="CDD" id="cd00075">
    <property type="entry name" value="HATPase"/>
    <property type="match status" value="1"/>
</dbReference>
<keyword evidence="5" id="KW-0597">Phosphoprotein</keyword>
<reference evidence="18 19" key="1">
    <citation type="submission" date="2018-01" db="EMBL/GenBank/DDBJ databases">
        <title>Genome Sequencing and Assembly of Anaerobacter polyendosporus strain CT4.</title>
        <authorList>
            <person name="Tachaapaikoon C."/>
            <person name="Sutheeworapong S."/>
            <person name="Jenjaroenpun P."/>
            <person name="Wongsurawat T."/>
            <person name="Nookeaw I."/>
            <person name="Cheawchanlertfa P."/>
            <person name="Kosugi A."/>
            <person name="Cheevadhanarak S."/>
            <person name="Ratanakhanokchai K."/>
        </authorList>
    </citation>
    <scope>NUCLEOTIDE SEQUENCE [LARGE SCALE GENOMIC DNA]</scope>
    <source>
        <strain evidence="18 19">CT4</strain>
    </source>
</reference>
<dbReference type="GO" id="GO:0005524">
    <property type="term" value="F:ATP binding"/>
    <property type="evidence" value="ECO:0007669"/>
    <property type="project" value="UniProtKB-KW"/>
</dbReference>
<feature type="coiled-coil region" evidence="14">
    <location>
        <begin position="175"/>
        <end position="202"/>
    </location>
</feature>
<evidence type="ECO:0000256" key="7">
    <source>
        <dbReference type="ARBA" id="ARBA00022692"/>
    </source>
</evidence>
<evidence type="ECO:0000256" key="14">
    <source>
        <dbReference type="SAM" id="Coils"/>
    </source>
</evidence>
<evidence type="ECO:0000256" key="13">
    <source>
        <dbReference type="ARBA" id="ARBA00023136"/>
    </source>
</evidence>
<evidence type="ECO:0000256" key="8">
    <source>
        <dbReference type="ARBA" id="ARBA00022741"/>
    </source>
</evidence>
<evidence type="ECO:0000259" key="16">
    <source>
        <dbReference type="PROSITE" id="PS50109"/>
    </source>
</evidence>
<dbReference type="KEGG" id="cmah:C1I91_24715"/>
<gene>
    <name evidence="18" type="ORF">C1I91_24715</name>
</gene>
<dbReference type="PANTHER" id="PTHR45528">
    <property type="entry name" value="SENSOR HISTIDINE KINASE CPXA"/>
    <property type="match status" value="1"/>
</dbReference>
<dbReference type="SMART" id="SM00387">
    <property type="entry name" value="HATPase_c"/>
    <property type="match status" value="1"/>
</dbReference>
<dbReference type="InterPro" id="IPR036097">
    <property type="entry name" value="HisK_dim/P_sf"/>
</dbReference>
<keyword evidence="11 15" id="KW-1133">Transmembrane helix</keyword>
<dbReference type="PROSITE" id="PS50109">
    <property type="entry name" value="HIS_KIN"/>
    <property type="match status" value="1"/>
</dbReference>
<dbReference type="InterPro" id="IPR036890">
    <property type="entry name" value="HATPase_C_sf"/>
</dbReference>
<dbReference type="Pfam" id="PF00512">
    <property type="entry name" value="HisKA"/>
    <property type="match status" value="1"/>
</dbReference>
<keyword evidence="6" id="KW-0808">Transferase</keyword>
<evidence type="ECO:0000259" key="17">
    <source>
        <dbReference type="PROSITE" id="PS50885"/>
    </source>
</evidence>
<evidence type="ECO:0000256" key="5">
    <source>
        <dbReference type="ARBA" id="ARBA00022553"/>
    </source>
</evidence>
<dbReference type="GO" id="GO:0000155">
    <property type="term" value="F:phosphorelay sensor kinase activity"/>
    <property type="evidence" value="ECO:0007669"/>
    <property type="project" value="InterPro"/>
</dbReference>
<keyword evidence="13 15" id="KW-0472">Membrane</keyword>
<evidence type="ECO:0000256" key="6">
    <source>
        <dbReference type="ARBA" id="ARBA00022679"/>
    </source>
</evidence>
<protein>
    <recommendedName>
        <fullName evidence="3">histidine kinase</fullName>
        <ecNumber evidence="3">2.7.13.3</ecNumber>
    </recommendedName>
</protein>
<evidence type="ECO:0000256" key="10">
    <source>
        <dbReference type="ARBA" id="ARBA00022840"/>
    </source>
</evidence>
<dbReference type="SUPFAM" id="SSF55874">
    <property type="entry name" value="ATPase domain of HSP90 chaperone/DNA topoisomerase II/histidine kinase"/>
    <property type="match status" value="1"/>
</dbReference>
<dbReference type="SMART" id="SM00388">
    <property type="entry name" value="HisKA"/>
    <property type="match status" value="1"/>
</dbReference>
<dbReference type="PANTHER" id="PTHR45528:SF1">
    <property type="entry name" value="SENSOR HISTIDINE KINASE CPXA"/>
    <property type="match status" value="1"/>
</dbReference>
<dbReference type="InterPro" id="IPR003594">
    <property type="entry name" value="HATPase_dom"/>
</dbReference>
<dbReference type="Gene3D" id="3.30.565.10">
    <property type="entry name" value="Histidine kinase-like ATPase, C-terminal domain"/>
    <property type="match status" value="1"/>
</dbReference>
<dbReference type="CDD" id="cd00082">
    <property type="entry name" value="HisKA"/>
    <property type="match status" value="1"/>
</dbReference>
<dbReference type="Gene3D" id="1.10.287.130">
    <property type="match status" value="1"/>
</dbReference>
<name>A0A410DZV1_9CLOT</name>
<keyword evidence="8" id="KW-0547">Nucleotide-binding</keyword>
<feature type="transmembrane region" description="Helical" evidence="15">
    <location>
        <begin position="12"/>
        <end position="30"/>
    </location>
</feature>
<accession>A0A410DZV1</accession>
<comment type="subcellular location">
    <subcellularLocation>
        <location evidence="2">Cell membrane</location>
        <topology evidence="2">Multi-pass membrane protein</topology>
    </subcellularLocation>
</comment>
<dbReference type="InterPro" id="IPR005467">
    <property type="entry name" value="His_kinase_dom"/>
</dbReference>
<evidence type="ECO:0000256" key="4">
    <source>
        <dbReference type="ARBA" id="ARBA00022475"/>
    </source>
</evidence>
<dbReference type="InterPro" id="IPR050398">
    <property type="entry name" value="HssS/ArlS-like"/>
</dbReference>
<keyword evidence="12" id="KW-0902">Two-component regulatory system</keyword>
<dbReference type="PROSITE" id="PS50885">
    <property type="entry name" value="HAMP"/>
    <property type="match status" value="1"/>
</dbReference>
<keyword evidence="14" id="KW-0175">Coiled coil</keyword>
<evidence type="ECO:0000256" key="12">
    <source>
        <dbReference type="ARBA" id="ARBA00023012"/>
    </source>
</evidence>
<dbReference type="OrthoDB" id="9773956at2"/>
<proteinExistence type="predicted"/>